<keyword evidence="3" id="KW-1185">Reference proteome</keyword>
<organism evidence="3 4">
    <name type="scientific">Meloidogyne incognita</name>
    <name type="common">Southern root-knot nematode worm</name>
    <name type="synonym">Oxyuris incognita</name>
    <dbReference type="NCBI Taxonomy" id="6306"/>
    <lineage>
        <taxon>Eukaryota</taxon>
        <taxon>Metazoa</taxon>
        <taxon>Ecdysozoa</taxon>
        <taxon>Nematoda</taxon>
        <taxon>Chromadorea</taxon>
        <taxon>Rhabditida</taxon>
        <taxon>Tylenchina</taxon>
        <taxon>Tylenchomorpha</taxon>
        <taxon>Tylenchoidea</taxon>
        <taxon>Meloidogynidae</taxon>
        <taxon>Meloidogyninae</taxon>
        <taxon>Meloidogyne</taxon>
        <taxon>Meloidogyne incognita group</taxon>
    </lineage>
</organism>
<feature type="chain" id="PRO_5037502675" evidence="2">
    <location>
        <begin position="20"/>
        <end position="695"/>
    </location>
</feature>
<keyword evidence="2" id="KW-0732">Signal</keyword>
<feature type="compositionally biased region" description="Basic and acidic residues" evidence="1">
    <location>
        <begin position="641"/>
        <end position="657"/>
    </location>
</feature>
<proteinExistence type="predicted"/>
<evidence type="ECO:0000256" key="2">
    <source>
        <dbReference type="SAM" id="SignalP"/>
    </source>
</evidence>
<sequence length="695" mass="80097">MSLTLIILFLLLQLQPCYLRVETQREQLLEAKNHNQPPNKILQENKHLVGKEEKALIPHENPKPNENVKNSDNKIKSEIKVKDAGENNPQPKLHKIFLECAIKERIKPGQKASVLQTVHSYAKIKNINNALFFGLSGDVFIGSKSLISKCIEDKDANIKIYAKHIISTECKIKKEEGVTEFIINKDLKLELKKNSEGKCVRSRLVNHKTAHHFEHYVCEKCEVKMVLVERYGKDNGIKNIFYSKINHGFECLKDHRCGKRHELKEVHPSSKTENGVKLKQNKLFQECAVKRDNNIETLVKHVELSPTQILFFSKGEHVYHAGQAQIKQNCEKDKAAKMKIPPVKHITLVLRGEKNKIVWKDYEEFNSNKKSVVMVIKPYLGSTNRHCSAMAANHYYQIFLCRKEVCGGHGKLFLMRKLKSQNKEQPKLMKMDEGEDVHVTHIFTVEQKSEKSEVIDQIIKRCKGTEHVIEGVTYKAPSVSKKQHPNNKKPDHIEQQKHNEAKPEHHEEHKDNSKLKDNSKHKENSKHLDDSKQKPEHHEEHKDDSKHIDDSKHKESNKKVEPVERRGRINSPNNKLEDKKEESHQAEKEKGEKGQKDNKIAEHSGQKDGHQPNSLKNPKSSHLEEEKIKHKENINSNNEKPVSDLKDGTSVDKEGEKKNEVNNLQQNFQNKFIETALNNKPVLKLLMDNSANIKA</sequence>
<dbReference type="InterPro" id="IPR050972">
    <property type="entry name" value="SDr-like"/>
</dbReference>
<feature type="compositionally biased region" description="Basic and acidic residues" evidence="1">
    <location>
        <begin position="621"/>
        <end position="633"/>
    </location>
</feature>
<dbReference type="Proteomes" id="UP000887563">
    <property type="component" value="Unplaced"/>
</dbReference>
<name>A0A914LDJ5_MELIC</name>
<feature type="region of interest" description="Disordered" evidence="1">
    <location>
        <begin position="473"/>
        <end position="657"/>
    </location>
</feature>
<feature type="compositionally biased region" description="Basic and acidic residues" evidence="1">
    <location>
        <begin position="488"/>
        <end position="567"/>
    </location>
</feature>
<dbReference type="AlphaFoldDB" id="A0A914LDJ5"/>
<accession>A0A914LDJ5</accession>
<evidence type="ECO:0000313" key="4">
    <source>
        <dbReference type="WBParaSite" id="Minc3s00420g12033"/>
    </source>
</evidence>
<reference evidence="4" key="1">
    <citation type="submission" date="2022-11" db="UniProtKB">
        <authorList>
            <consortium name="WormBaseParasite"/>
        </authorList>
    </citation>
    <scope>IDENTIFICATION</scope>
</reference>
<evidence type="ECO:0000256" key="1">
    <source>
        <dbReference type="SAM" id="MobiDB-lite"/>
    </source>
</evidence>
<protein>
    <submittedName>
        <fullName evidence="4">Uncharacterized protein</fullName>
    </submittedName>
</protein>
<feature type="compositionally biased region" description="Basic and acidic residues" evidence="1">
    <location>
        <begin position="575"/>
        <end position="610"/>
    </location>
</feature>
<dbReference type="PANTHER" id="PTHR34403:SF8">
    <property type="entry name" value="TOL-PAL SYSTEM PROTEIN TOLA"/>
    <property type="match status" value="1"/>
</dbReference>
<feature type="signal peptide" evidence="2">
    <location>
        <begin position="1"/>
        <end position="19"/>
    </location>
</feature>
<dbReference type="PANTHER" id="PTHR34403">
    <property type="entry name" value="TOL-PAL SYSTEM PROTEIN TOLA"/>
    <property type="match status" value="1"/>
</dbReference>
<dbReference type="WBParaSite" id="Minc3s00420g12033">
    <property type="protein sequence ID" value="Minc3s00420g12033"/>
    <property type="gene ID" value="Minc3s00420g12033"/>
</dbReference>
<evidence type="ECO:0000313" key="3">
    <source>
        <dbReference type="Proteomes" id="UP000887563"/>
    </source>
</evidence>